<evidence type="ECO:0000256" key="2">
    <source>
        <dbReference type="ARBA" id="ARBA00022679"/>
    </source>
</evidence>
<dbReference type="InterPro" id="IPR030391">
    <property type="entry name" value="MeTrfase_TrmA_CS"/>
</dbReference>
<dbReference type="PROSITE" id="PS01230">
    <property type="entry name" value="TRMA_1"/>
    <property type="match status" value="1"/>
</dbReference>
<dbReference type="Gene3D" id="3.40.50.150">
    <property type="entry name" value="Vaccinia Virus protein VP39"/>
    <property type="match status" value="1"/>
</dbReference>
<dbReference type="NCBIfam" id="TIGR00479">
    <property type="entry name" value="rumA"/>
    <property type="match status" value="1"/>
</dbReference>
<dbReference type="InterPro" id="IPR002792">
    <property type="entry name" value="TRAM_dom"/>
</dbReference>
<feature type="binding site" evidence="4">
    <location>
        <position position="388"/>
    </location>
    <ligand>
        <name>S-adenosyl-L-methionine</name>
        <dbReference type="ChEBI" id="CHEBI:59789"/>
    </ligand>
</feature>
<evidence type="ECO:0000313" key="8">
    <source>
        <dbReference type="Proteomes" id="UP001306950"/>
    </source>
</evidence>
<dbReference type="SUPFAM" id="SSF53335">
    <property type="entry name" value="S-adenosyl-L-methionine-dependent methyltransferases"/>
    <property type="match status" value="1"/>
</dbReference>
<keyword evidence="2 4" id="KW-0808">Transferase</keyword>
<feature type="active site" evidence="5">
    <location>
        <position position="415"/>
    </location>
</feature>
<evidence type="ECO:0000256" key="3">
    <source>
        <dbReference type="ARBA" id="ARBA00022691"/>
    </source>
</evidence>
<keyword evidence="8" id="KW-1185">Reference proteome</keyword>
<feature type="active site" description="Nucleophile" evidence="4">
    <location>
        <position position="415"/>
    </location>
</feature>
<dbReference type="Gene3D" id="2.40.50.1070">
    <property type="match status" value="1"/>
</dbReference>
<dbReference type="SUPFAM" id="SSF50249">
    <property type="entry name" value="Nucleic acid-binding proteins"/>
    <property type="match status" value="1"/>
</dbReference>
<evidence type="ECO:0000256" key="1">
    <source>
        <dbReference type="ARBA" id="ARBA00022603"/>
    </source>
</evidence>
<evidence type="ECO:0000313" key="7">
    <source>
        <dbReference type="EMBL" id="MEF2966969.1"/>
    </source>
</evidence>
<dbReference type="PANTHER" id="PTHR11061">
    <property type="entry name" value="RNA M5U METHYLTRANSFERASE"/>
    <property type="match status" value="1"/>
</dbReference>
<feature type="binding site" evidence="4">
    <location>
        <position position="319"/>
    </location>
    <ligand>
        <name>S-adenosyl-L-methionine</name>
        <dbReference type="ChEBI" id="CHEBI:59789"/>
    </ligand>
</feature>
<evidence type="ECO:0000256" key="4">
    <source>
        <dbReference type="PROSITE-ProRule" id="PRU01024"/>
    </source>
</evidence>
<dbReference type="Gene3D" id="2.40.50.140">
    <property type="entry name" value="Nucleic acid-binding proteins"/>
    <property type="match status" value="1"/>
</dbReference>
<accession>A0ABU7VT72</accession>
<dbReference type="PANTHER" id="PTHR11061:SF45">
    <property type="match status" value="1"/>
</dbReference>
<dbReference type="EMBL" id="JAZHPZ010000006">
    <property type="protein sequence ID" value="MEF2966969.1"/>
    <property type="molecule type" value="Genomic_DNA"/>
</dbReference>
<feature type="binding site" evidence="4">
    <location>
        <position position="290"/>
    </location>
    <ligand>
        <name>S-adenosyl-L-methionine</name>
        <dbReference type="ChEBI" id="CHEBI:59789"/>
    </ligand>
</feature>
<feature type="binding site" evidence="4">
    <location>
        <position position="340"/>
    </location>
    <ligand>
        <name>S-adenosyl-L-methionine</name>
        <dbReference type="ChEBI" id="CHEBI:59789"/>
    </ligand>
</feature>
<evidence type="ECO:0000259" key="6">
    <source>
        <dbReference type="PROSITE" id="PS50926"/>
    </source>
</evidence>
<dbReference type="GO" id="GO:0032259">
    <property type="term" value="P:methylation"/>
    <property type="evidence" value="ECO:0007669"/>
    <property type="project" value="UniProtKB-KW"/>
</dbReference>
<dbReference type="InterPro" id="IPR029063">
    <property type="entry name" value="SAM-dependent_MTases_sf"/>
</dbReference>
<dbReference type="InterPro" id="IPR030390">
    <property type="entry name" value="MeTrfase_TrmA_AS"/>
</dbReference>
<organism evidence="7 8">
    <name type="scientific">Paenibacillus haidiansis</name>
    <dbReference type="NCBI Taxonomy" id="1574488"/>
    <lineage>
        <taxon>Bacteria</taxon>
        <taxon>Bacillati</taxon>
        <taxon>Bacillota</taxon>
        <taxon>Bacilli</taxon>
        <taxon>Bacillales</taxon>
        <taxon>Paenibacillaceae</taxon>
        <taxon>Paenibacillus</taxon>
    </lineage>
</organism>
<dbReference type="PROSITE" id="PS51687">
    <property type="entry name" value="SAM_MT_RNA_M5U"/>
    <property type="match status" value="1"/>
</dbReference>
<protein>
    <submittedName>
        <fullName evidence="7">23S rRNA (Uracil(1939)-C(5))-methyltransferase RlmD</fullName>
        <ecNumber evidence="7">2.1.1.190</ecNumber>
    </submittedName>
</protein>
<feature type="domain" description="TRAM" evidence="6">
    <location>
        <begin position="8"/>
        <end position="66"/>
    </location>
</feature>
<sequence>MGRQTAEELRAGDRVVITVKRLGINGEGVGYYRRKAVFIGGALPGEVIKAEVTRTEPKFIHAKIREIEKRSPYRVDAPCPVFGICGGCQIQHLSYEGQLAAKEDMIREAFSRYTGLEQVRMKPILGMDHPWNYRNKAQPQLGMQQEGIIAGLYAMDSHRLIDITGCPIQHPKVNEAVDRTRNVLQRLGIPVYNEKNNQGLVRTIVVRWGFQSGQLQVTLVTANDRLPRREELVRDLRLAMPELTSIAMNVNPKNTSVVFGNKTSILWGGDSIQESLGDLDFTLSPRAFFQLNPIQTVKLYEAVRAAAGLTGRESVVDAYCGTGTIGLWLAPYAREVRGIEAIPEAVADAKANAERNGRDNASFHEGLAEELLPRWAKSGYAPDVIVADPPRTGLDPRFLAAVLRTKPKRFVYVSCNPATLAKDCKVLTDGGYAIEWAQPVDMFPQTSHVECCVSLTRK</sequence>
<evidence type="ECO:0000256" key="5">
    <source>
        <dbReference type="PROSITE-ProRule" id="PRU10015"/>
    </source>
</evidence>
<dbReference type="InterPro" id="IPR010280">
    <property type="entry name" value="U5_MeTrfase_fam"/>
</dbReference>
<dbReference type="EC" id="2.1.1.190" evidence="7"/>
<proteinExistence type="inferred from homology"/>
<dbReference type="PROSITE" id="PS01231">
    <property type="entry name" value="TRMA_2"/>
    <property type="match status" value="1"/>
</dbReference>
<comment type="caution">
    <text evidence="7">The sequence shown here is derived from an EMBL/GenBank/DDBJ whole genome shotgun (WGS) entry which is preliminary data.</text>
</comment>
<gene>
    <name evidence="7" type="primary">rlmD</name>
    <name evidence="7" type="ORF">V3851_14100</name>
</gene>
<dbReference type="GO" id="GO:0008168">
    <property type="term" value="F:methyltransferase activity"/>
    <property type="evidence" value="ECO:0007669"/>
    <property type="project" value="UniProtKB-KW"/>
</dbReference>
<dbReference type="InterPro" id="IPR012340">
    <property type="entry name" value="NA-bd_OB-fold"/>
</dbReference>
<dbReference type="PROSITE" id="PS50926">
    <property type="entry name" value="TRAM"/>
    <property type="match status" value="1"/>
</dbReference>
<keyword evidence="1 4" id="KW-0489">Methyltransferase</keyword>
<reference evidence="7 8" key="1">
    <citation type="submission" date="2024-02" db="EMBL/GenBank/DDBJ databases">
        <title>A nitrogen-fixing paenibacillus bacterium.</title>
        <authorList>
            <person name="Zhang W.L."/>
            <person name="Chen S.F."/>
        </authorList>
    </citation>
    <scope>NUCLEOTIDE SEQUENCE [LARGE SCALE GENOMIC DNA]</scope>
    <source>
        <strain evidence="7 8">M1</strain>
    </source>
</reference>
<dbReference type="Pfam" id="PF05958">
    <property type="entry name" value="tRNA_U5-meth_tr"/>
    <property type="match status" value="1"/>
</dbReference>
<dbReference type="Pfam" id="PF01938">
    <property type="entry name" value="TRAM"/>
    <property type="match status" value="1"/>
</dbReference>
<dbReference type="Proteomes" id="UP001306950">
    <property type="component" value="Unassembled WGS sequence"/>
</dbReference>
<comment type="similarity">
    <text evidence="4">Belongs to the class I-like SAM-binding methyltransferase superfamily. RNA M5U methyltransferase family.</text>
</comment>
<keyword evidence="3 4" id="KW-0949">S-adenosyl-L-methionine</keyword>
<dbReference type="CDD" id="cd02440">
    <property type="entry name" value="AdoMet_MTases"/>
    <property type="match status" value="1"/>
</dbReference>
<name>A0ABU7VT72_9BACL</name>